<feature type="signal peptide" evidence="1">
    <location>
        <begin position="1"/>
        <end position="20"/>
    </location>
</feature>
<evidence type="ECO:0000313" key="3">
    <source>
        <dbReference type="Proteomes" id="UP000216339"/>
    </source>
</evidence>
<dbReference type="Proteomes" id="UP000216339">
    <property type="component" value="Unassembled WGS sequence"/>
</dbReference>
<dbReference type="InterPro" id="IPR011990">
    <property type="entry name" value="TPR-like_helical_dom_sf"/>
</dbReference>
<sequence length="417" mass="44733">MRNSIFTGLVALAAVGGLSACDSFVEDTDPPIDRVVSDSLDTVSQVPFLITGVEEGFNDAYDATAVVADLLSDAAIFDTDVRNATFPTFDDIDDGEIENDNNSIDGPYNAVNEYRFLADDLLRRTNETIDFGDDEEGQRLRDQALYAANFHGGIARYFLGTYFGTGPTTGGAPISDDPDNPSPASSTAELYAAADAKLAAALAVAPDDYERRVINTLRARIALFSGDRSAAASFAANGLTDGDEPYTGDYASTSANDWWASGGRGRTQVAVAPRFAAYDEVDDRTLVEPAPKVDNPESSDPFYRQALYLTDSASIPFVSWQENALILAEAALNGAGGGDATALINAVRASRGIDALDGSADQDDLLEARDRELFTQGQRLVDQRRFNLPFTNLDGALPGPWRFFPITQTEVNANPNL</sequence>
<protein>
    <recommendedName>
        <fullName evidence="4">RagB/SusD domain-containing protein</fullName>
    </recommendedName>
</protein>
<feature type="chain" id="PRO_5012854532" description="RagB/SusD domain-containing protein" evidence="1">
    <location>
        <begin position="21"/>
        <end position="417"/>
    </location>
</feature>
<organism evidence="2 3">
    <name type="scientific">Rubrivirga marina</name>
    <dbReference type="NCBI Taxonomy" id="1196024"/>
    <lineage>
        <taxon>Bacteria</taxon>
        <taxon>Pseudomonadati</taxon>
        <taxon>Rhodothermota</taxon>
        <taxon>Rhodothermia</taxon>
        <taxon>Rhodothermales</taxon>
        <taxon>Rubricoccaceae</taxon>
        <taxon>Rubrivirga</taxon>
    </lineage>
</organism>
<reference evidence="2 3" key="1">
    <citation type="submission" date="2016-11" db="EMBL/GenBank/DDBJ databases">
        <title>Study of marine rhodopsin-containing bacteria.</title>
        <authorList>
            <person name="Yoshizawa S."/>
            <person name="Kumagai Y."/>
            <person name="Kogure K."/>
        </authorList>
    </citation>
    <scope>NUCLEOTIDE SEQUENCE [LARGE SCALE GENOMIC DNA]</scope>
    <source>
        <strain evidence="2 3">SAORIC-28</strain>
    </source>
</reference>
<dbReference type="EMBL" id="MQWD01000001">
    <property type="protein sequence ID" value="PAP76991.1"/>
    <property type="molecule type" value="Genomic_DNA"/>
</dbReference>
<name>A0A271J0F3_9BACT</name>
<dbReference type="AlphaFoldDB" id="A0A271J0F3"/>
<dbReference type="PROSITE" id="PS51257">
    <property type="entry name" value="PROKAR_LIPOPROTEIN"/>
    <property type="match status" value="1"/>
</dbReference>
<dbReference type="OrthoDB" id="1492682at2"/>
<dbReference type="RefSeq" id="WP_095510657.1">
    <property type="nucleotide sequence ID" value="NZ_MQWD01000001.1"/>
</dbReference>
<dbReference type="GO" id="GO:0009279">
    <property type="term" value="C:cell outer membrane"/>
    <property type="evidence" value="ECO:0007669"/>
    <property type="project" value="UniProtKB-SubCell"/>
</dbReference>
<dbReference type="Gene3D" id="1.25.40.390">
    <property type="match status" value="1"/>
</dbReference>
<keyword evidence="1" id="KW-0732">Signal</keyword>
<evidence type="ECO:0008006" key="4">
    <source>
        <dbReference type="Google" id="ProtNLM"/>
    </source>
</evidence>
<accession>A0A271J0F3</accession>
<comment type="caution">
    <text evidence="2">The sequence shown here is derived from an EMBL/GenBank/DDBJ whole genome shotgun (WGS) entry which is preliminary data.</text>
</comment>
<proteinExistence type="predicted"/>
<keyword evidence="3" id="KW-1185">Reference proteome</keyword>
<evidence type="ECO:0000256" key="1">
    <source>
        <dbReference type="SAM" id="SignalP"/>
    </source>
</evidence>
<evidence type="ECO:0000313" key="2">
    <source>
        <dbReference type="EMBL" id="PAP76991.1"/>
    </source>
</evidence>
<gene>
    <name evidence="2" type="ORF">BSZ37_11380</name>
</gene>
<dbReference type="SUPFAM" id="SSF48452">
    <property type="entry name" value="TPR-like"/>
    <property type="match status" value="1"/>
</dbReference>